<reference evidence="1 2" key="1">
    <citation type="submission" date="2019-01" db="EMBL/GenBank/DDBJ databases">
        <authorList>
            <person name="Deng T."/>
        </authorList>
    </citation>
    <scope>NUCLEOTIDE SEQUENCE [LARGE SCALE GENOMIC DNA]</scope>
    <source>
        <strain evidence="1 2">F8825</strain>
    </source>
</reference>
<accession>A0A4Q2S7A2</accession>
<protein>
    <submittedName>
        <fullName evidence="1">Sarcosine oxidase subunit gamma family protein</fullName>
    </submittedName>
</protein>
<dbReference type="InterPro" id="IPR027266">
    <property type="entry name" value="TrmE/GcvT-like"/>
</dbReference>
<dbReference type="InterPro" id="IPR006280">
    <property type="entry name" value="SoxG_het"/>
</dbReference>
<dbReference type="GO" id="GO:1901053">
    <property type="term" value="P:sarcosine catabolic process"/>
    <property type="evidence" value="ECO:0007669"/>
    <property type="project" value="InterPro"/>
</dbReference>
<proteinExistence type="predicted"/>
<organism evidence="1 2">
    <name type="scientific">Ciceribacter ferrooxidans</name>
    <dbReference type="NCBI Taxonomy" id="2509717"/>
    <lineage>
        <taxon>Bacteria</taxon>
        <taxon>Pseudomonadati</taxon>
        <taxon>Pseudomonadota</taxon>
        <taxon>Alphaproteobacteria</taxon>
        <taxon>Hyphomicrobiales</taxon>
        <taxon>Rhizobiaceae</taxon>
        <taxon>Ciceribacter</taxon>
    </lineage>
</organism>
<dbReference type="GO" id="GO:0008115">
    <property type="term" value="F:sarcosine oxidase activity"/>
    <property type="evidence" value="ECO:0007669"/>
    <property type="project" value="InterPro"/>
</dbReference>
<dbReference type="Gene3D" id="3.30.70.1520">
    <property type="entry name" value="Heterotetrameric sarcosine oxidase"/>
    <property type="match status" value="1"/>
</dbReference>
<comment type="caution">
    <text evidence="1">The sequence shown here is derived from an EMBL/GenBank/DDBJ whole genome shotgun (WGS) entry which is preliminary data.</text>
</comment>
<dbReference type="Gene3D" id="3.30.1360.120">
    <property type="entry name" value="Probable tRNA modification gtpase trme, domain 1"/>
    <property type="match status" value="1"/>
</dbReference>
<keyword evidence="2" id="KW-1185">Reference proteome</keyword>
<dbReference type="OrthoDB" id="9814782at2"/>
<gene>
    <name evidence="1" type="primary">soxG</name>
    <name evidence="1" type="ORF">EUU22_23295</name>
</gene>
<dbReference type="AlphaFoldDB" id="A0A4Q2S7A2"/>
<dbReference type="Pfam" id="PF04268">
    <property type="entry name" value="SoxG"/>
    <property type="match status" value="1"/>
</dbReference>
<evidence type="ECO:0000313" key="2">
    <source>
        <dbReference type="Proteomes" id="UP000291088"/>
    </source>
</evidence>
<dbReference type="Proteomes" id="UP000291088">
    <property type="component" value="Unassembled WGS sequence"/>
</dbReference>
<dbReference type="InterPro" id="IPR007375">
    <property type="entry name" value="SoxG"/>
</dbReference>
<name>A0A4Q2S7A2_9HYPH</name>
<dbReference type="EMBL" id="SDVB01000380">
    <property type="protein sequence ID" value="RYB98017.1"/>
    <property type="molecule type" value="Genomic_DNA"/>
</dbReference>
<evidence type="ECO:0000313" key="1">
    <source>
        <dbReference type="EMBL" id="RYB98017.1"/>
    </source>
</evidence>
<dbReference type="NCBIfam" id="TIGR01375">
    <property type="entry name" value="soxG"/>
    <property type="match status" value="1"/>
</dbReference>
<dbReference type="RefSeq" id="WP_129334352.1">
    <property type="nucleotide sequence ID" value="NZ_SDVB01000380.1"/>
</dbReference>
<sequence length="184" mass="18928">MADLMAASRKSVLEGAHGGSTVVRLTPAAPADRISLRAGADAVAGLSKALGVKLPVKPKTSASAKGRTALWLGPDEWLVLDEQGGDLMAACAEAGVVHAATDVSHRNTAIIVSGPGAENTLNAGCPLDLSISIFPVGAAARTVLGKIEIVLHRVDEETFRVECWRSFAEYAFGLLAEAAEDAAA</sequence>
<dbReference type="SUPFAM" id="SSF103025">
    <property type="entry name" value="Folate-binding domain"/>
    <property type="match status" value="1"/>
</dbReference>